<dbReference type="InterPro" id="IPR001478">
    <property type="entry name" value="PDZ"/>
</dbReference>
<proteinExistence type="inferred from homology"/>
<dbReference type="InterPro" id="IPR004447">
    <property type="entry name" value="Peptidase_S41A"/>
</dbReference>
<dbReference type="Pfam" id="PF22694">
    <property type="entry name" value="CtpB_N-like"/>
    <property type="match status" value="1"/>
</dbReference>
<dbReference type="InterPro" id="IPR036034">
    <property type="entry name" value="PDZ_sf"/>
</dbReference>
<dbReference type="CDD" id="cd06782">
    <property type="entry name" value="cpPDZ_CPP-like"/>
    <property type="match status" value="1"/>
</dbReference>
<dbReference type="Gene3D" id="2.30.42.10">
    <property type="match status" value="1"/>
</dbReference>
<dbReference type="STRING" id="1319815.HMPREF0202_00728"/>
<evidence type="ECO:0000256" key="2">
    <source>
        <dbReference type="ARBA" id="ARBA00022670"/>
    </source>
</evidence>
<dbReference type="Pfam" id="PF13180">
    <property type="entry name" value="PDZ_2"/>
    <property type="match status" value="1"/>
</dbReference>
<comment type="caution">
    <text evidence="7">The sequence shown here is derived from an EMBL/GenBank/DDBJ whole genome shotgun (WGS) entry which is preliminary data.</text>
</comment>
<dbReference type="SUPFAM" id="SSF52096">
    <property type="entry name" value="ClpP/crotonase"/>
    <property type="match status" value="1"/>
</dbReference>
<gene>
    <name evidence="7" type="ORF">HMPREF0202_00728</name>
</gene>
<dbReference type="GO" id="GO:0004175">
    <property type="term" value="F:endopeptidase activity"/>
    <property type="evidence" value="ECO:0007669"/>
    <property type="project" value="TreeGrafter"/>
</dbReference>
<comment type="similarity">
    <text evidence="1 5">Belongs to the peptidase S41A family.</text>
</comment>
<keyword evidence="2 5" id="KW-0645">Protease</keyword>
<dbReference type="PANTHER" id="PTHR32060:SF30">
    <property type="entry name" value="CARBOXY-TERMINAL PROCESSING PROTEASE CTPA"/>
    <property type="match status" value="1"/>
</dbReference>
<dbReference type="Pfam" id="PF03572">
    <property type="entry name" value="Peptidase_S41"/>
    <property type="match status" value="1"/>
</dbReference>
<keyword evidence="8" id="KW-1185">Reference proteome</keyword>
<dbReference type="PROSITE" id="PS50106">
    <property type="entry name" value="PDZ"/>
    <property type="match status" value="1"/>
</dbReference>
<dbReference type="EMBL" id="AXZF01000028">
    <property type="protein sequence ID" value="ERT69366.1"/>
    <property type="molecule type" value="Genomic_DNA"/>
</dbReference>
<feature type="domain" description="PDZ" evidence="6">
    <location>
        <begin position="90"/>
        <end position="174"/>
    </location>
</feature>
<dbReference type="GO" id="GO:0008236">
    <property type="term" value="F:serine-type peptidase activity"/>
    <property type="evidence" value="ECO:0007669"/>
    <property type="project" value="UniProtKB-KW"/>
</dbReference>
<dbReference type="SUPFAM" id="SSF50156">
    <property type="entry name" value="PDZ domain-like"/>
    <property type="match status" value="1"/>
</dbReference>
<dbReference type="eggNOG" id="COG0793">
    <property type="taxonomic scope" value="Bacteria"/>
</dbReference>
<organism evidence="7 8">
    <name type="scientific">Cetobacterium somerae ATCC BAA-474</name>
    <dbReference type="NCBI Taxonomy" id="1319815"/>
    <lineage>
        <taxon>Bacteria</taxon>
        <taxon>Fusobacteriati</taxon>
        <taxon>Fusobacteriota</taxon>
        <taxon>Fusobacteriia</taxon>
        <taxon>Fusobacteriales</taxon>
        <taxon>Fusobacteriaceae</taxon>
        <taxon>Cetobacterium</taxon>
    </lineage>
</organism>
<dbReference type="GO" id="GO:0006508">
    <property type="term" value="P:proteolysis"/>
    <property type="evidence" value="ECO:0007669"/>
    <property type="project" value="UniProtKB-KW"/>
</dbReference>
<dbReference type="InterPro" id="IPR055210">
    <property type="entry name" value="CtpA/B_N"/>
</dbReference>
<dbReference type="InterPro" id="IPR005151">
    <property type="entry name" value="Tail-specific_protease"/>
</dbReference>
<dbReference type="NCBIfam" id="TIGR00225">
    <property type="entry name" value="prc"/>
    <property type="match status" value="1"/>
</dbReference>
<dbReference type="FunFam" id="3.90.226.10:FF:000029">
    <property type="entry name" value="Peptidase, S41 family"/>
    <property type="match status" value="1"/>
</dbReference>
<dbReference type="AlphaFoldDB" id="U7VCZ2"/>
<evidence type="ECO:0000256" key="4">
    <source>
        <dbReference type="ARBA" id="ARBA00022825"/>
    </source>
</evidence>
<evidence type="ECO:0000256" key="5">
    <source>
        <dbReference type="RuleBase" id="RU004404"/>
    </source>
</evidence>
<dbReference type="Gene3D" id="3.90.226.10">
    <property type="entry name" value="2-enoyl-CoA Hydratase, Chain A, domain 1"/>
    <property type="match status" value="1"/>
</dbReference>
<dbReference type="Proteomes" id="UP000017081">
    <property type="component" value="Unassembled WGS sequence"/>
</dbReference>
<protein>
    <recommendedName>
        <fullName evidence="6">PDZ domain-containing protein</fullName>
    </recommendedName>
</protein>
<dbReference type="SMART" id="SM00245">
    <property type="entry name" value="TSPc"/>
    <property type="match status" value="1"/>
</dbReference>
<keyword evidence="4 5" id="KW-0720">Serine protease</keyword>
<dbReference type="RefSeq" id="WP_023050274.1">
    <property type="nucleotide sequence ID" value="NZ_CP173065.2"/>
</dbReference>
<dbReference type="GO" id="GO:0030288">
    <property type="term" value="C:outer membrane-bounded periplasmic space"/>
    <property type="evidence" value="ECO:0007669"/>
    <property type="project" value="TreeGrafter"/>
</dbReference>
<dbReference type="PANTHER" id="PTHR32060">
    <property type="entry name" value="TAIL-SPECIFIC PROTEASE"/>
    <property type="match status" value="1"/>
</dbReference>
<evidence type="ECO:0000256" key="3">
    <source>
        <dbReference type="ARBA" id="ARBA00022801"/>
    </source>
</evidence>
<keyword evidence="3 5" id="KW-0378">Hydrolase</keyword>
<name>U7VCZ2_9FUSO</name>
<dbReference type="HOGENOM" id="CLU_017295_3_0_0"/>
<evidence type="ECO:0000313" key="8">
    <source>
        <dbReference type="Proteomes" id="UP000017081"/>
    </source>
</evidence>
<evidence type="ECO:0000259" key="6">
    <source>
        <dbReference type="PROSITE" id="PS50106"/>
    </source>
</evidence>
<dbReference type="GO" id="GO:0007165">
    <property type="term" value="P:signal transduction"/>
    <property type="evidence" value="ECO:0007669"/>
    <property type="project" value="TreeGrafter"/>
</dbReference>
<evidence type="ECO:0000313" key="7">
    <source>
        <dbReference type="EMBL" id="ERT69366.1"/>
    </source>
</evidence>
<dbReference type="Gene3D" id="3.30.750.44">
    <property type="match status" value="1"/>
</dbReference>
<dbReference type="SMART" id="SM00228">
    <property type="entry name" value="PDZ"/>
    <property type="match status" value="1"/>
</dbReference>
<dbReference type="FunFam" id="2.30.42.10:FF:000063">
    <property type="entry name" value="Peptidase, S41 family"/>
    <property type="match status" value="1"/>
</dbReference>
<evidence type="ECO:0000256" key="1">
    <source>
        <dbReference type="ARBA" id="ARBA00009179"/>
    </source>
</evidence>
<reference evidence="7 8" key="1">
    <citation type="submission" date="2013-08" db="EMBL/GenBank/DDBJ databases">
        <authorList>
            <person name="Weinstock G."/>
            <person name="Sodergren E."/>
            <person name="Wylie T."/>
            <person name="Fulton L."/>
            <person name="Fulton R."/>
            <person name="Fronick C."/>
            <person name="O'Laughlin M."/>
            <person name="Godfrey J."/>
            <person name="Miner T."/>
            <person name="Herter B."/>
            <person name="Appelbaum E."/>
            <person name="Cordes M."/>
            <person name="Lek S."/>
            <person name="Wollam A."/>
            <person name="Pepin K.H."/>
            <person name="Palsikar V.B."/>
            <person name="Mitreva M."/>
            <person name="Wilson R.K."/>
        </authorList>
    </citation>
    <scope>NUCLEOTIDE SEQUENCE [LARGE SCALE GENOMIC DNA]</scope>
    <source>
        <strain evidence="7 8">ATCC BAA-474</strain>
    </source>
</reference>
<accession>U7VCZ2</accession>
<dbReference type="CDD" id="cd07560">
    <property type="entry name" value="Peptidase_S41_CPP"/>
    <property type="match status" value="1"/>
</dbReference>
<dbReference type="PATRIC" id="fig|1319815.3.peg.698"/>
<sequence length="425" mass="46882">MIKLLRNTGVALLLSGIMIVNTVPSYSVDNGFIANIKELKELSDIMNIIKENHVGTEKDPTNTTLMQGALKGMMESLDDPHSNYFTKEELESFKEDIEGKYAGVGMVIQKKADEPLIVVSPIEDTPAYLAGIRAKDKIIAIDGESTYKLTSEQSVKKLKGEPGTSVKLTVYREEAKETKDVELKRSIIQLKYVKSKMIGKDIGYLRLTQFGEDVYKDVRKDLEGLIKKGAKGIILDLRSNPGGSLGQAVKISSMFIPEGKIVSTKGKTGDEEIAYREGKYFGDFPLIVLINEGSASASEIVSGAIKDYKRGILIGEKSFGKGSVQTLLPLPDGDGIKLTIAKYYTPSGVSIHGKGIEPDILVEEKDDFLFFNGFVTNINEDETKENRNEIIKEVKGEEEAKKIISKGDIQLDKAVEEMNKLLEKK</sequence>
<dbReference type="InterPro" id="IPR029045">
    <property type="entry name" value="ClpP/crotonase-like_dom_sf"/>
</dbReference>